<feature type="transmembrane region" description="Helical" evidence="7">
    <location>
        <begin position="241"/>
        <end position="263"/>
    </location>
</feature>
<dbReference type="SUPFAM" id="SSF103473">
    <property type="entry name" value="MFS general substrate transporter"/>
    <property type="match status" value="1"/>
</dbReference>
<feature type="domain" description="Major facilitator superfamily (MFS) profile" evidence="8">
    <location>
        <begin position="205"/>
        <end position="412"/>
    </location>
</feature>
<dbReference type="Pfam" id="PF12832">
    <property type="entry name" value="MFS_1_like"/>
    <property type="match status" value="1"/>
</dbReference>
<dbReference type="PANTHER" id="PTHR23522:SF4">
    <property type="entry name" value="NUCLEOSIDE PERMEASE NUPG-RELATED"/>
    <property type="match status" value="1"/>
</dbReference>
<keyword evidence="6 7" id="KW-0472">Membrane</keyword>
<evidence type="ECO:0000313" key="9">
    <source>
        <dbReference type="EMBL" id="MDA5107504.1"/>
    </source>
</evidence>
<keyword evidence="3" id="KW-1003">Cell membrane</keyword>
<reference evidence="9" key="1">
    <citation type="submission" date="2022-12" db="EMBL/GenBank/DDBJ databases">
        <title>Draft genome sequence of the thermophilic strain Brevibacillus thermoruber HT42, isolated from Los Humeros, Puebla, Mexico, with biotechnological potential.</title>
        <authorList>
            <person name="Lara Sanchez J."/>
            <person name="Solis Palacios R."/>
            <person name="Bustos Baena A.S."/>
            <person name="Ruz Baez A.E."/>
            <person name="Espinosa Luna G."/>
            <person name="Oliart Ros R.M."/>
        </authorList>
    </citation>
    <scope>NUCLEOTIDE SEQUENCE</scope>
    <source>
        <strain evidence="9">HT42</strain>
    </source>
</reference>
<organism evidence="9 10">
    <name type="scientific">Brevibacillus thermoruber</name>
    <dbReference type="NCBI Taxonomy" id="33942"/>
    <lineage>
        <taxon>Bacteria</taxon>
        <taxon>Bacillati</taxon>
        <taxon>Bacillota</taxon>
        <taxon>Bacilli</taxon>
        <taxon>Bacillales</taxon>
        <taxon>Paenibacillaceae</taxon>
        <taxon>Brevibacillus</taxon>
    </lineage>
</organism>
<accession>A0A9X3TN13</accession>
<keyword evidence="5 7" id="KW-1133">Transmembrane helix</keyword>
<keyword evidence="4 7" id="KW-0812">Transmembrane</keyword>
<dbReference type="Gene3D" id="1.20.1250.20">
    <property type="entry name" value="MFS general substrate transporter like domains"/>
    <property type="match status" value="2"/>
</dbReference>
<name>A0A9X3TN13_9BACL</name>
<dbReference type="InterPro" id="IPR020846">
    <property type="entry name" value="MFS_dom"/>
</dbReference>
<dbReference type="GO" id="GO:0015212">
    <property type="term" value="F:cytidine transmembrane transporter activity"/>
    <property type="evidence" value="ECO:0007669"/>
    <property type="project" value="TreeGrafter"/>
</dbReference>
<dbReference type="Proteomes" id="UP001151071">
    <property type="component" value="Unassembled WGS sequence"/>
</dbReference>
<evidence type="ECO:0000256" key="7">
    <source>
        <dbReference type="SAM" id="Phobius"/>
    </source>
</evidence>
<feature type="transmembrane region" description="Helical" evidence="7">
    <location>
        <begin position="369"/>
        <end position="387"/>
    </location>
</feature>
<evidence type="ECO:0000256" key="2">
    <source>
        <dbReference type="ARBA" id="ARBA00022448"/>
    </source>
</evidence>
<dbReference type="GO" id="GO:0005886">
    <property type="term" value="C:plasma membrane"/>
    <property type="evidence" value="ECO:0007669"/>
    <property type="project" value="UniProtKB-SubCell"/>
</dbReference>
<evidence type="ECO:0000256" key="6">
    <source>
        <dbReference type="ARBA" id="ARBA00023136"/>
    </source>
</evidence>
<evidence type="ECO:0000256" key="4">
    <source>
        <dbReference type="ARBA" id="ARBA00022692"/>
    </source>
</evidence>
<evidence type="ECO:0000259" key="8">
    <source>
        <dbReference type="PROSITE" id="PS50850"/>
    </source>
</evidence>
<feature type="transmembrane region" description="Helical" evidence="7">
    <location>
        <begin position="83"/>
        <end position="102"/>
    </location>
</feature>
<dbReference type="AlphaFoldDB" id="A0A9X3TN13"/>
<feature type="transmembrane region" description="Helical" evidence="7">
    <location>
        <begin position="21"/>
        <end position="42"/>
    </location>
</feature>
<evidence type="ECO:0000256" key="1">
    <source>
        <dbReference type="ARBA" id="ARBA00004651"/>
    </source>
</evidence>
<dbReference type="InterPro" id="IPR036259">
    <property type="entry name" value="MFS_trans_sf"/>
</dbReference>
<dbReference type="PANTHER" id="PTHR23522">
    <property type="entry name" value="BLL5896 PROTEIN"/>
    <property type="match status" value="1"/>
</dbReference>
<comment type="subcellular location">
    <subcellularLocation>
        <location evidence="1">Cell membrane</location>
        <topology evidence="1">Multi-pass membrane protein</topology>
    </subcellularLocation>
</comment>
<feature type="transmembrane region" description="Helical" evidence="7">
    <location>
        <begin position="145"/>
        <end position="162"/>
    </location>
</feature>
<dbReference type="RefSeq" id="WP_051188109.1">
    <property type="nucleotide sequence ID" value="NZ_JAPYYP010000003.1"/>
</dbReference>
<feature type="transmembrane region" description="Helical" evidence="7">
    <location>
        <begin position="275"/>
        <end position="293"/>
    </location>
</feature>
<feature type="transmembrane region" description="Helical" evidence="7">
    <location>
        <begin position="108"/>
        <end position="133"/>
    </location>
</feature>
<dbReference type="InterPro" id="IPR024989">
    <property type="entry name" value="MFS_assoc_dom"/>
</dbReference>
<proteinExistence type="predicted"/>
<sequence>MSEARSSQASEERAAQRVSLNAFYLFAYYGFGSFFPLITQYYESIRLTGTQIGIISAVTPVISIVTQPLWGMICDRFHIRKQVLMLTLAAAGAVGLLFPAVSTFAWVFLLYIAMSVFQSAVVPVSDSLALGYAKRHNIQFGDIRMWGAVGFALAAFLTGLAVEQWGPAAIFYSYCGAYLIAGLCLRRIPEHAEAAPFTVSVFKGLTELIRLPRFVLFLAASFFIFGAINAHNIWFSLYYQHIGGTVAGVGLAFLLFAGSEAPFMKIAGFFVRRWGLELTILLAGTVSALRWLWYSTAPGTTAVIALFFIQGLSVGCYLATAAQFVRENTPASLQVTALALYASVGNGLGSMTCNLVGGWIKDAFSILDTYLFFGLATAAGLIPLLIIRFGPWKHSAPEEKQQEQLASGQPSR</sequence>
<feature type="transmembrane region" description="Helical" evidence="7">
    <location>
        <begin position="331"/>
        <end position="349"/>
    </location>
</feature>
<evidence type="ECO:0000256" key="3">
    <source>
        <dbReference type="ARBA" id="ARBA00022475"/>
    </source>
</evidence>
<evidence type="ECO:0000313" key="10">
    <source>
        <dbReference type="Proteomes" id="UP001151071"/>
    </source>
</evidence>
<feature type="transmembrane region" description="Helical" evidence="7">
    <location>
        <begin position="214"/>
        <end position="235"/>
    </location>
</feature>
<dbReference type="PROSITE" id="PS50850">
    <property type="entry name" value="MFS"/>
    <property type="match status" value="1"/>
</dbReference>
<protein>
    <submittedName>
        <fullName evidence="9">MFS transporter</fullName>
    </submittedName>
</protein>
<gene>
    <name evidence="9" type="ORF">O3V59_03960</name>
</gene>
<dbReference type="GO" id="GO:0015213">
    <property type="term" value="F:uridine transmembrane transporter activity"/>
    <property type="evidence" value="ECO:0007669"/>
    <property type="project" value="TreeGrafter"/>
</dbReference>
<keyword evidence="10" id="KW-1185">Reference proteome</keyword>
<comment type="caution">
    <text evidence="9">The sequence shown here is derived from an EMBL/GenBank/DDBJ whole genome shotgun (WGS) entry which is preliminary data.</text>
</comment>
<keyword evidence="2" id="KW-0813">Transport</keyword>
<evidence type="ECO:0000256" key="5">
    <source>
        <dbReference type="ARBA" id="ARBA00022989"/>
    </source>
</evidence>
<dbReference type="EMBL" id="JAPYYP010000003">
    <property type="protein sequence ID" value="MDA5107504.1"/>
    <property type="molecule type" value="Genomic_DNA"/>
</dbReference>
<feature type="transmembrane region" description="Helical" evidence="7">
    <location>
        <begin position="48"/>
        <end position="71"/>
    </location>
</feature>
<feature type="transmembrane region" description="Helical" evidence="7">
    <location>
        <begin position="168"/>
        <end position="185"/>
    </location>
</feature>
<feature type="transmembrane region" description="Helical" evidence="7">
    <location>
        <begin position="299"/>
        <end position="319"/>
    </location>
</feature>